<evidence type="ECO:0000256" key="1">
    <source>
        <dbReference type="SAM" id="MobiDB-lite"/>
    </source>
</evidence>
<name>A0A9X9X0Y4_9PROT</name>
<dbReference type="Proteomes" id="UP001138751">
    <property type="component" value="Unassembled WGS sequence"/>
</dbReference>
<reference evidence="3" key="2">
    <citation type="journal article" date="2021" name="Syst. Appl. Microbiol.">
        <title>Roseomonas hellenica sp. nov., isolated from roots of wild-growing Alkanna tinctoria.</title>
        <authorList>
            <person name="Rat A."/>
            <person name="Naranjo H.D."/>
            <person name="Lebbe L."/>
            <person name="Cnockaert M."/>
            <person name="Krigas N."/>
            <person name="Grigoriadou K."/>
            <person name="Maloupa E."/>
            <person name="Willems A."/>
        </authorList>
    </citation>
    <scope>NUCLEOTIDE SEQUENCE</scope>
    <source>
        <strain evidence="3">LMG 31231</strain>
    </source>
</reference>
<dbReference type="InterPro" id="IPR012433">
    <property type="entry name" value="Imm11"/>
</dbReference>
<sequence length="214" mass="23901">MAAMIMFAHDTRLRPRVRGAPKEGPGASGALTDAGKRRTPLGEFDFGNKGVRFEPGDVKPEFWLTSKHQALADFMPVVACWGVSAEFREVVEAFEPGLHQFFPIMIRRPNGKPIERLDGREVAPGQYFIMNPLVRNNSLLPEECIGKQGQRRKTLNEVLSTVDDICLSRAVIAGRHLWVDAYFTMGEFFVSDALLAALRDKGLKGFLVQKVREA</sequence>
<dbReference type="Pfam" id="PF07791">
    <property type="entry name" value="Imm11"/>
    <property type="match status" value="1"/>
</dbReference>
<dbReference type="AlphaFoldDB" id="A0A9X9X0Y4"/>
<evidence type="ECO:0000313" key="3">
    <source>
        <dbReference type="EMBL" id="MBR0673063.1"/>
    </source>
</evidence>
<keyword evidence="4" id="KW-1185">Reference proteome</keyword>
<protein>
    <recommendedName>
        <fullName evidence="2">Immunity MXAN-0049 protein domain-containing protein</fullName>
    </recommendedName>
</protein>
<reference evidence="3" key="1">
    <citation type="submission" date="2020-01" db="EMBL/GenBank/DDBJ databases">
        <authorList>
            <person name="Rat A."/>
        </authorList>
    </citation>
    <scope>NUCLEOTIDE SEQUENCE</scope>
    <source>
        <strain evidence="3">LMG 31231</strain>
    </source>
</reference>
<gene>
    <name evidence="3" type="ORF">GXW76_17930</name>
</gene>
<organism evidence="3 4">
    <name type="scientific">Neoroseomonas soli</name>
    <dbReference type="NCBI Taxonomy" id="1081025"/>
    <lineage>
        <taxon>Bacteria</taxon>
        <taxon>Pseudomonadati</taxon>
        <taxon>Pseudomonadota</taxon>
        <taxon>Alphaproteobacteria</taxon>
        <taxon>Acetobacterales</taxon>
        <taxon>Acetobacteraceae</taxon>
        <taxon>Neoroseomonas</taxon>
    </lineage>
</organism>
<feature type="domain" description="Immunity MXAN-0049 protein" evidence="2">
    <location>
        <begin position="60"/>
        <end position="211"/>
    </location>
</feature>
<proteinExistence type="predicted"/>
<evidence type="ECO:0000313" key="4">
    <source>
        <dbReference type="Proteomes" id="UP001138751"/>
    </source>
</evidence>
<dbReference type="EMBL" id="JAAEDM010000058">
    <property type="protein sequence ID" value="MBR0673063.1"/>
    <property type="molecule type" value="Genomic_DNA"/>
</dbReference>
<accession>A0A9X9X0Y4</accession>
<comment type="caution">
    <text evidence="3">The sequence shown here is derived from an EMBL/GenBank/DDBJ whole genome shotgun (WGS) entry which is preliminary data.</text>
</comment>
<evidence type="ECO:0000259" key="2">
    <source>
        <dbReference type="Pfam" id="PF07791"/>
    </source>
</evidence>
<dbReference type="RefSeq" id="WP_211863478.1">
    <property type="nucleotide sequence ID" value="NZ_JAAEDM010000058.1"/>
</dbReference>
<feature type="region of interest" description="Disordered" evidence="1">
    <location>
        <begin position="15"/>
        <end position="42"/>
    </location>
</feature>